<dbReference type="RefSeq" id="XP_020907554.1">
    <property type="nucleotide sequence ID" value="XM_021051895.2"/>
</dbReference>
<evidence type="ECO:0000256" key="3">
    <source>
        <dbReference type="ARBA" id="ARBA00022729"/>
    </source>
</evidence>
<evidence type="ECO:0000256" key="5">
    <source>
        <dbReference type="ARBA" id="ARBA00023136"/>
    </source>
</evidence>
<organism evidence="8 9">
    <name type="scientific">Exaiptasia diaphana</name>
    <name type="common">Tropical sea anemone</name>
    <name type="synonym">Aiptasia pulchella</name>
    <dbReference type="NCBI Taxonomy" id="2652724"/>
    <lineage>
        <taxon>Eukaryota</taxon>
        <taxon>Metazoa</taxon>
        <taxon>Cnidaria</taxon>
        <taxon>Anthozoa</taxon>
        <taxon>Hexacorallia</taxon>
        <taxon>Actiniaria</taxon>
        <taxon>Aiptasiidae</taxon>
        <taxon>Exaiptasia</taxon>
    </lineage>
</organism>
<evidence type="ECO:0000313" key="9">
    <source>
        <dbReference type="Proteomes" id="UP000887567"/>
    </source>
</evidence>
<reference evidence="8" key="1">
    <citation type="submission" date="2022-11" db="UniProtKB">
        <authorList>
            <consortium name="EnsemblMetazoa"/>
        </authorList>
    </citation>
    <scope>IDENTIFICATION</scope>
</reference>
<sequence length="494" mass="55440">MNMGIYDDSLLVLLLSLSYTALTTKAGEVFRSDYEPKRLGCFRSKNGKVTPLQQLILTDRDKTSRHYSGKKIDWGNWNSYIQDFAFRCAKEADKKGYKVIGLQFYGECWSSSTATPEMFTSSFASTKCTGKFYKTCGPDEKYCVGQGHANFVYNLIKVPPRWEVIFDFEKGSASLSQWKQTGTAFKNQPTYGDNPTARNRPEPSNHQGDFWIGGAENRPNKTYKAGQVQGDGPKGTLTSPSFYLNGNKLRFLIGGGCDIKIERVELIVDGRAVKSATGKCKESMDVHEWTVSCFTGKEARIRLVDSSSGNWAHINFDQLEIWTDKKHLSDWCPLFDFEKGRASMADWTLTGTVFNNQPTYGDNPTARNRGEPSNHKGDWWIGGSENRPNKTSKAGEIQGDEPFGNATSPTFVIKGNKLRFLIGGGCDINFERVELLVDAVVVKKATGKCTESMAVQEWDVGAYKGKKAQVRLVDKYMESNIWSHINCDQFEVYQ</sequence>
<dbReference type="GO" id="GO:0016020">
    <property type="term" value="C:membrane"/>
    <property type="evidence" value="ECO:0007669"/>
    <property type="project" value="UniProtKB-SubCell"/>
</dbReference>
<evidence type="ECO:0000256" key="4">
    <source>
        <dbReference type="ARBA" id="ARBA00022989"/>
    </source>
</evidence>
<feature type="compositionally biased region" description="Basic and acidic residues" evidence="6">
    <location>
        <begin position="368"/>
        <end position="378"/>
    </location>
</feature>
<keyword evidence="3 7" id="KW-0732">Signal</keyword>
<feature type="region of interest" description="Disordered" evidence="6">
    <location>
        <begin position="358"/>
        <end position="401"/>
    </location>
</feature>
<feature type="region of interest" description="Disordered" evidence="6">
    <location>
        <begin position="185"/>
        <end position="208"/>
    </location>
</feature>
<proteinExistence type="predicted"/>
<dbReference type="GeneID" id="110245611"/>
<evidence type="ECO:0000256" key="6">
    <source>
        <dbReference type="SAM" id="MobiDB-lite"/>
    </source>
</evidence>
<keyword evidence="9" id="KW-1185">Reference proteome</keyword>
<dbReference type="EnsemblMetazoa" id="XM_021051895.2">
    <property type="protein sequence ID" value="XP_020907554.1"/>
    <property type="gene ID" value="LOC110245611"/>
</dbReference>
<keyword evidence="4" id="KW-1133">Transmembrane helix</keyword>
<dbReference type="PANTHER" id="PTHR16059:SF25">
    <property type="entry name" value="LYSOZYME"/>
    <property type="match status" value="1"/>
</dbReference>
<feature type="compositionally biased region" description="Polar residues" evidence="6">
    <location>
        <begin position="185"/>
        <end position="207"/>
    </location>
</feature>
<comment type="subcellular location">
    <subcellularLocation>
        <location evidence="1">Membrane</location>
        <topology evidence="1">Single-pass membrane protein</topology>
    </subcellularLocation>
</comment>
<feature type="signal peptide" evidence="7">
    <location>
        <begin position="1"/>
        <end position="26"/>
    </location>
</feature>
<dbReference type="OrthoDB" id="202537at2759"/>
<name>A0A913XPA7_EXADI</name>
<evidence type="ECO:0000313" key="8">
    <source>
        <dbReference type="EnsemblMetazoa" id="XP_020907554.1"/>
    </source>
</evidence>
<dbReference type="Proteomes" id="UP000887567">
    <property type="component" value="Unplaced"/>
</dbReference>
<evidence type="ECO:0000256" key="1">
    <source>
        <dbReference type="ARBA" id="ARBA00004167"/>
    </source>
</evidence>
<dbReference type="AlphaFoldDB" id="A0A913XPA7"/>
<feature type="chain" id="PRO_5037999620" evidence="7">
    <location>
        <begin position="27"/>
        <end position="494"/>
    </location>
</feature>
<dbReference type="KEGG" id="epa:110245611"/>
<keyword evidence="2" id="KW-0812">Transmembrane</keyword>
<keyword evidence="5" id="KW-0472">Membrane</keyword>
<accession>A0A913XPA7</accession>
<evidence type="ECO:0000256" key="2">
    <source>
        <dbReference type="ARBA" id="ARBA00022692"/>
    </source>
</evidence>
<evidence type="ECO:0000256" key="7">
    <source>
        <dbReference type="SAM" id="SignalP"/>
    </source>
</evidence>
<protein>
    <submittedName>
        <fullName evidence="8">Uncharacterized protein</fullName>
    </submittedName>
</protein>
<dbReference type="PANTHER" id="PTHR16059">
    <property type="entry name" value="ANTHRAX TOXIN RECEPTOR"/>
    <property type="match status" value="1"/>
</dbReference>